<dbReference type="EMBL" id="FOOI01000004">
    <property type="protein sequence ID" value="SFG18108.1"/>
    <property type="molecule type" value="Genomic_DNA"/>
</dbReference>
<proteinExistence type="predicted"/>
<keyword evidence="1" id="KW-0689">Ribosomal protein</keyword>
<keyword evidence="1" id="KW-0687">Ribonucleoprotein</keyword>
<protein>
    <submittedName>
        <fullName evidence="1">Ribosomal protein L37AE/L43A</fullName>
    </submittedName>
</protein>
<name>A0A1I2PPY6_9ACTN</name>
<dbReference type="Proteomes" id="UP000533017">
    <property type="component" value="Unassembled WGS sequence"/>
</dbReference>
<dbReference type="EMBL" id="JACBZA010000001">
    <property type="protein sequence ID" value="NYH83520.1"/>
    <property type="molecule type" value="Genomic_DNA"/>
</dbReference>
<gene>
    <name evidence="1" type="ORF">FHR37_002371</name>
    <name evidence="2" type="ORF">SAMN05421678_104228</name>
</gene>
<evidence type="ECO:0000313" key="1">
    <source>
        <dbReference type="EMBL" id="NYH83520.1"/>
    </source>
</evidence>
<evidence type="ECO:0000313" key="3">
    <source>
        <dbReference type="Proteomes" id="UP000199052"/>
    </source>
</evidence>
<accession>A0A1I2PPY6</accession>
<dbReference type="AlphaFoldDB" id="A0A1I2PPY6"/>
<evidence type="ECO:0000313" key="2">
    <source>
        <dbReference type="EMBL" id="SFG18108.1"/>
    </source>
</evidence>
<sequence length="48" mass="5566">MTERATPFYCPYCAEEDLRPVEEPHGAWECRGCTRVFSVKYVGTKVRP</sequence>
<keyword evidence="4" id="KW-1185">Reference proteome</keyword>
<dbReference type="RefSeq" id="WP_175542441.1">
    <property type="nucleotide sequence ID" value="NZ_FOOI01000004.1"/>
</dbReference>
<reference evidence="1 4" key="2">
    <citation type="submission" date="2020-07" db="EMBL/GenBank/DDBJ databases">
        <title>Sequencing the genomes of 1000 actinobacteria strains.</title>
        <authorList>
            <person name="Klenk H.-P."/>
        </authorList>
    </citation>
    <scope>NUCLEOTIDE SEQUENCE [LARGE SCALE GENOMIC DNA]</scope>
    <source>
        <strain evidence="1 4">DSM 45117</strain>
    </source>
</reference>
<dbReference type="GO" id="GO:0005840">
    <property type="term" value="C:ribosome"/>
    <property type="evidence" value="ECO:0007669"/>
    <property type="project" value="UniProtKB-KW"/>
</dbReference>
<reference evidence="2 3" key="1">
    <citation type="submission" date="2016-10" db="EMBL/GenBank/DDBJ databases">
        <authorList>
            <person name="de Groot N.N."/>
        </authorList>
    </citation>
    <scope>NUCLEOTIDE SEQUENCE [LARGE SCALE GENOMIC DNA]</scope>
    <source>
        <strain evidence="2 3">CPCC 202808</strain>
    </source>
</reference>
<evidence type="ECO:0000313" key="4">
    <source>
        <dbReference type="Proteomes" id="UP000533017"/>
    </source>
</evidence>
<organism evidence="2 3">
    <name type="scientific">Actinopolymorpha cephalotaxi</name>
    <dbReference type="NCBI Taxonomy" id="504797"/>
    <lineage>
        <taxon>Bacteria</taxon>
        <taxon>Bacillati</taxon>
        <taxon>Actinomycetota</taxon>
        <taxon>Actinomycetes</taxon>
        <taxon>Propionibacteriales</taxon>
        <taxon>Actinopolymorphaceae</taxon>
        <taxon>Actinopolymorpha</taxon>
    </lineage>
</organism>
<dbReference type="Proteomes" id="UP000199052">
    <property type="component" value="Unassembled WGS sequence"/>
</dbReference>
<dbReference type="STRING" id="504797.SAMN05421678_104228"/>